<dbReference type="AlphaFoldDB" id="A0A9P0DEU8"/>
<evidence type="ECO:0000256" key="5">
    <source>
        <dbReference type="ARBA" id="ARBA00022792"/>
    </source>
</evidence>
<comment type="similarity">
    <text evidence="3">Belongs to the cytochrome c oxidase subunit 6c family.</text>
</comment>
<evidence type="ECO:0008006" key="12">
    <source>
        <dbReference type="Google" id="ProtNLM"/>
    </source>
</evidence>
<dbReference type="SUPFAM" id="SSF81415">
    <property type="entry name" value="Mitochondrial cytochrome c oxidase subunit VIc"/>
    <property type="match status" value="1"/>
</dbReference>
<comment type="subcellular location">
    <subcellularLocation>
        <location evidence="1">Mitochondrion inner membrane</location>
        <topology evidence="1">Single-pass membrane protein</topology>
    </subcellularLocation>
</comment>
<accession>A0A9P0DEU8</accession>
<dbReference type="PANTHER" id="PTHR48416">
    <property type="entry name" value="CYTOCHROME C OXIDASE SUBUNIT 6C"/>
    <property type="match status" value="1"/>
</dbReference>
<keyword evidence="7" id="KW-0496">Mitochondrion</keyword>
<keyword evidence="6 9" id="KW-1133">Transmembrane helix</keyword>
<evidence type="ECO:0000313" key="11">
    <source>
        <dbReference type="Proteomes" id="UP001153737"/>
    </source>
</evidence>
<protein>
    <recommendedName>
        <fullName evidence="12">Mitochondrial cytochrome c oxidase subunit VIc/VIIs domain-containing protein</fullName>
    </recommendedName>
</protein>
<reference evidence="10" key="1">
    <citation type="submission" date="2022-01" db="EMBL/GenBank/DDBJ databases">
        <authorList>
            <person name="King R."/>
        </authorList>
    </citation>
    <scope>NUCLEOTIDE SEQUENCE</scope>
</reference>
<gene>
    <name evidence="10" type="ORF">PHAECO_LOCUS2183</name>
</gene>
<dbReference type="PANTHER" id="PTHR48416:SF1">
    <property type="entry name" value="CYTOCHROME C OXIDASE SUBUNIT 6C"/>
    <property type="match status" value="1"/>
</dbReference>
<keyword evidence="4 9" id="KW-0812">Transmembrane</keyword>
<name>A0A9P0DEU8_PHACE</name>
<keyword evidence="8 9" id="KW-0472">Membrane</keyword>
<dbReference type="Gene3D" id="4.10.93.10">
    <property type="entry name" value="Mitochondrial cytochrome c oxidase subunit VIc/VIIs"/>
    <property type="match status" value="1"/>
</dbReference>
<dbReference type="Proteomes" id="UP001153737">
    <property type="component" value="Chromosome 11"/>
</dbReference>
<feature type="transmembrane region" description="Helical" evidence="9">
    <location>
        <begin position="26"/>
        <end position="45"/>
    </location>
</feature>
<sequence>MPTEVDCGKLKKPQMHGLATKAAKSMVAKALLSAGLAGLMFHQFYMERKKRIYRNFYENYDIEKEFERIRSKNVFDSC</sequence>
<evidence type="ECO:0000256" key="9">
    <source>
        <dbReference type="SAM" id="Phobius"/>
    </source>
</evidence>
<evidence type="ECO:0000256" key="2">
    <source>
        <dbReference type="ARBA" id="ARBA00004673"/>
    </source>
</evidence>
<keyword evidence="11" id="KW-1185">Reference proteome</keyword>
<proteinExistence type="inferred from homology"/>
<evidence type="ECO:0000256" key="7">
    <source>
        <dbReference type="ARBA" id="ARBA00023128"/>
    </source>
</evidence>
<dbReference type="InterPro" id="IPR034884">
    <property type="entry name" value="Cytochrome_c_oxidase_VIc/VIIs"/>
</dbReference>
<reference evidence="10" key="2">
    <citation type="submission" date="2022-10" db="EMBL/GenBank/DDBJ databases">
        <authorList>
            <consortium name="ENA_rothamsted_submissions"/>
            <consortium name="culmorum"/>
            <person name="King R."/>
        </authorList>
    </citation>
    <scope>NUCLEOTIDE SEQUENCE</scope>
</reference>
<evidence type="ECO:0000313" key="10">
    <source>
        <dbReference type="EMBL" id="CAH1118686.1"/>
    </source>
</evidence>
<dbReference type="Pfam" id="PF02937">
    <property type="entry name" value="COX6C"/>
    <property type="match status" value="1"/>
</dbReference>
<evidence type="ECO:0000256" key="6">
    <source>
        <dbReference type="ARBA" id="ARBA00022989"/>
    </source>
</evidence>
<dbReference type="OrthoDB" id="10051322at2759"/>
<evidence type="ECO:0000256" key="1">
    <source>
        <dbReference type="ARBA" id="ARBA00004434"/>
    </source>
</evidence>
<dbReference type="InterPro" id="IPR051389">
    <property type="entry name" value="Cytochrome_c_oxidase_VIc"/>
</dbReference>
<organism evidence="10 11">
    <name type="scientific">Phaedon cochleariae</name>
    <name type="common">Mustard beetle</name>
    <dbReference type="NCBI Taxonomy" id="80249"/>
    <lineage>
        <taxon>Eukaryota</taxon>
        <taxon>Metazoa</taxon>
        <taxon>Ecdysozoa</taxon>
        <taxon>Arthropoda</taxon>
        <taxon>Hexapoda</taxon>
        <taxon>Insecta</taxon>
        <taxon>Pterygota</taxon>
        <taxon>Neoptera</taxon>
        <taxon>Endopterygota</taxon>
        <taxon>Coleoptera</taxon>
        <taxon>Polyphaga</taxon>
        <taxon>Cucujiformia</taxon>
        <taxon>Chrysomeloidea</taxon>
        <taxon>Chrysomelidae</taxon>
        <taxon>Chrysomelinae</taxon>
        <taxon>Chrysomelini</taxon>
        <taxon>Phaedon</taxon>
    </lineage>
</organism>
<keyword evidence="5" id="KW-0999">Mitochondrion inner membrane</keyword>
<comment type="pathway">
    <text evidence="2">Energy metabolism; oxidative phosphorylation.</text>
</comment>
<dbReference type="GO" id="GO:0005743">
    <property type="term" value="C:mitochondrial inner membrane"/>
    <property type="evidence" value="ECO:0007669"/>
    <property type="project" value="UniProtKB-SubCell"/>
</dbReference>
<evidence type="ECO:0000256" key="3">
    <source>
        <dbReference type="ARBA" id="ARBA00007204"/>
    </source>
</evidence>
<dbReference type="EMBL" id="OU896717">
    <property type="protein sequence ID" value="CAH1118686.1"/>
    <property type="molecule type" value="Genomic_DNA"/>
</dbReference>
<evidence type="ECO:0000256" key="8">
    <source>
        <dbReference type="ARBA" id="ARBA00023136"/>
    </source>
</evidence>
<dbReference type="InterPro" id="IPR037169">
    <property type="entry name" value="Cytochrome_c_oxidase_VIc_sf"/>
</dbReference>
<evidence type="ECO:0000256" key="4">
    <source>
        <dbReference type="ARBA" id="ARBA00022692"/>
    </source>
</evidence>